<evidence type="ECO:0000313" key="3">
    <source>
        <dbReference type="Proteomes" id="UP001371391"/>
    </source>
</evidence>
<reference evidence="2 3" key="1">
    <citation type="submission" date="2024-02" db="EMBL/GenBank/DDBJ databases">
        <title>Bacteria isolated from the canopy kelp, Nereocystis luetkeana.</title>
        <authorList>
            <person name="Pfister C.A."/>
            <person name="Younker I.T."/>
            <person name="Light S.H."/>
        </authorList>
    </citation>
    <scope>NUCLEOTIDE SEQUENCE [LARGE SCALE GENOMIC DNA]</scope>
    <source>
        <strain evidence="2 3">TI.1.03</strain>
    </source>
</reference>
<evidence type="ECO:0000256" key="1">
    <source>
        <dbReference type="SAM" id="Phobius"/>
    </source>
</evidence>
<dbReference type="RefSeq" id="WP_341602970.1">
    <property type="nucleotide sequence ID" value="NZ_JBAKAW010000010.1"/>
</dbReference>
<keyword evidence="1" id="KW-0812">Transmembrane</keyword>
<evidence type="ECO:0000313" key="2">
    <source>
        <dbReference type="EMBL" id="MEL0655783.1"/>
    </source>
</evidence>
<organism evidence="2 3">
    <name type="scientific">Pseudoalteromonas issachenkonii</name>
    <dbReference type="NCBI Taxonomy" id="152297"/>
    <lineage>
        <taxon>Bacteria</taxon>
        <taxon>Pseudomonadati</taxon>
        <taxon>Pseudomonadota</taxon>
        <taxon>Gammaproteobacteria</taxon>
        <taxon>Alteromonadales</taxon>
        <taxon>Pseudoalteromonadaceae</taxon>
        <taxon>Pseudoalteromonas</taxon>
    </lineage>
</organism>
<feature type="transmembrane region" description="Helical" evidence="1">
    <location>
        <begin position="6"/>
        <end position="27"/>
    </location>
</feature>
<accession>A0ABU9H1W7</accession>
<name>A0ABU9H1W7_9GAMM</name>
<sequence>MKDSMFFTILAGVSVFVLGQFFLKLVLEPIVEFKKSIGELSAFFLREQSKITNAHCTVDIENELKRLASTLLSTKQAIPFYSLFAMLRYLPSTEGLHKACGSLNLISYYVMPNNPDLESKPNTCFKIKDEMSNIAKNLKVKITYSEL</sequence>
<keyword evidence="1" id="KW-1133">Transmembrane helix</keyword>
<dbReference type="Proteomes" id="UP001371391">
    <property type="component" value="Unassembled WGS sequence"/>
</dbReference>
<gene>
    <name evidence="2" type="ORF">V6257_12120</name>
</gene>
<keyword evidence="3" id="KW-1185">Reference proteome</keyword>
<dbReference type="EMBL" id="JBAKAW010000010">
    <property type="protein sequence ID" value="MEL0655783.1"/>
    <property type="molecule type" value="Genomic_DNA"/>
</dbReference>
<proteinExistence type="predicted"/>
<keyword evidence="1" id="KW-0472">Membrane</keyword>
<comment type="caution">
    <text evidence="2">The sequence shown here is derived from an EMBL/GenBank/DDBJ whole genome shotgun (WGS) entry which is preliminary data.</text>
</comment>
<protein>
    <submittedName>
        <fullName evidence="2">Uncharacterized protein</fullName>
    </submittedName>
</protein>